<dbReference type="GO" id="GO:0005524">
    <property type="term" value="F:ATP binding"/>
    <property type="evidence" value="ECO:0007669"/>
    <property type="project" value="UniProtKB-KW"/>
</dbReference>
<dbReference type="PROSITE" id="PS50893">
    <property type="entry name" value="ABC_TRANSPORTER_2"/>
    <property type="match status" value="1"/>
</dbReference>
<keyword evidence="6 10" id="KW-0067">ATP-binding</keyword>
<dbReference type="CDD" id="cd03262">
    <property type="entry name" value="ABC_HisP_GlnQ"/>
    <property type="match status" value="1"/>
</dbReference>
<evidence type="ECO:0000256" key="1">
    <source>
        <dbReference type="ARBA" id="ARBA00004202"/>
    </source>
</evidence>
<dbReference type="AlphaFoldDB" id="A0A537L768"/>
<keyword evidence="3" id="KW-0813">Transport</keyword>
<dbReference type="Proteomes" id="UP000318661">
    <property type="component" value="Unassembled WGS sequence"/>
</dbReference>
<evidence type="ECO:0000313" key="10">
    <source>
        <dbReference type="EMBL" id="TMJ03874.1"/>
    </source>
</evidence>
<dbReference type="PROSITE" id="PS00211">
    <property type="entry name" value="ABC_TRANSPORTER_1"/>
    <property type="match status" value="1"/>
</dbReference>
<comment type="similarity">
    <text evidence="2">Belongs to the ABC transporter superfamily.</text>
</comment>
<evidence type="ECO:0000313" key="11">
    <source>
        <dbReference type="Proteomes" id="UP000318661"/>
    </source>
</evidence>
<dbReference type="PANTHER" id="PTHR43166:SF9">
    <property type="entry name" value="GLUTAMATE_ASPARTATE IMPORT ATP-BINDING PROTEIN GLTL"/>
    <property type="match status" value="1"/>
</dbReference>
<dbReference type="GO" id="GO:0005886">
    <property type="term" value="C:plasma membrane"/>
    <property type="evidence" value="ECO:0007669"/>
    <property type="project" value="UniProtKB-SubCell"/>
</dbReference>
<evidence type="ECO:0000256" key="2">
    <source>
        <dbReference type="ARBA" id="ARBA00005417"/>
    </source>
</evidence>
<dbReference type="PIRSF" id="PIRSF039085">
    <property type="entry name" value="ABC_ATPase_HisP"/>
    <property type="match status" value="1"/>
</dbReference>
<reference evidence="10 11" key="1">
    <citation type="journal article" date="2019" name="Nat. Microbiol.">
        <title>Mediterranean grassland soil C-N compound turnover is dependent on rainfall and depth, and is mediated by genomically divergent microorganisms.</title>
        <authorList>
            <person name="Diamond S."/>
            <person name="Andeer P.F."/>
            <person name="Li Z."/>
            <person name="Crits-Christoph A."/>
            <person name="Burstein D."/>
            <person name="Anantharaman K."/>
            <person name="Lane K.R."/>
            <person name="Thomas B.C."/>
            <person name="Pan C."/>
            <person name="Northen T.R."/>
            <person name="Banfield J.F."/>
        </authorList>
    </citation>
    <scope>NUCLEOTIDE SEQUENCE [LARGE SCALE GENOMIC DNA]</scope>
    <source>
        <strain evidence="10">NP_2</strain>
    </source>
</reference>
<feature type="domain" description="ABC transporter" evidence="9">
    <location>
        <begin position="6"/>
        <end position="250"/>
    </location>
</feature>
<organism evidence="10 11">
    <name type="scientific">Candidatus Segetimicrobium genomatis</name>
    <dbReference type="NCBI Taxonomy" id="2569760"/>
    <lineage>
        <taxon>Bacteria</taxon>
        <taxon>Bacillati</taxon>
        <taxon>Candidatus Sysuimicrobiota</taxon>
        <taxon>Candidatus Sysuimicrobiia</taxon>
        <taxon>Candidatus Sysuimicrobiales</taxon>
        <taxon>Candidatus Segetimicrobiaceae</taxon>
        <taxon>Candidatus Segetimicrobium</taxon>
    </lineage>
</organism>
<evidence type="ECO:0000256" key="4">
    <source>
        <dbReference type="ARBA" id="ARBA00022475"/>
    </source>
</evidence>
<keyword evidence="4" id="KW-1003">Cell membrane</keyword>
<dbReference type="PANTHER" id="PTHR43166">
    <property type="entry name" value="AMINO ACID IMPORT ATP-BINDING PROTEIN"/>
    <property type="match status" value="1"/>
</dbReference>
<protein>
    <submittedName>
        <fullName evidence="10">Amino acid ABC transporter ATP-binding protein</fullName>
    </submittedName>
</protein>
<dbReference type="InterPro" id="IPR050086">
    <property type="entry name" value="MetN_ABC_transporter-like"/>
</dbReference>
<dbReference type="Pfam" id="PF00005">
    <property type="entry name" value="ABC_tran"/>
    <property type="match status" value="1"/>
</dbReference>
<dbReference type="InterPro" id="IPR027417">
    <property type="entry name" value="P-loop_NTPase"/>
</dbReference>
<evidence type="ECO:0000256" key="6">
    <source>
        <dbReference type="ARBA" id="ARBA00022840"/>
    </source>
</evidence>
<evidence type="ECO:0000256" key="3">
    <source>
        <dbReference type="ARBA" id="ARBA00022448"/>
    </source>
</evidence>
<evidence type="ECO:0000256" key="8">
    <source>
        <dbReference type="ARBA" id="ARBA00023136"/>
    </source>
</evidence>
<dbReference type="InterPro" id="IPR030679">
    <property type="entry name" value="ABC_ATPase_HisP-typ"/>
</dbReference>
<comment type="caution">
    <text evidence="10">The sequence shown here is derived from an EMBL/GenBank/DDBJ whole genome shotgun (WGS) entry which is preliminary data.</text>
</comment>
<gene>
    <name evidence="10" type="ORF">E6G99_11135</name>
</gene>
<evidence type="ECO:0000256" key="5">
    <source>
        <dbReference type="ARBA" id="ARBA00022741"/>
    </source>
</evidence>
<dbReference type="EMBL" id="VBAJ01000277">
    <property type="protein sequence ID" value="TMJ03874.1"/>
    <property type="molecule type" value="Genomic_DNA"/>
</dbReference>
<dbReference type="SUPFAM" id="SSF52540">
    <property type="entry name" value="P-loop containing nucleoside triphosphate hydrolases"/>
    <property type="match status" value="1"/>
</dbReference>
<evidence type="ECO:0000259" key="9">
    <source>
        <dbReference type="PROSITE" id="PS50893"/>
    </source>
</evidence>
<evidence type="ECO:0000256" key="7">
    <source>
        <dbReference type="ARBA" id="ARBA00022970"/>
    </source>
</evidence>
<dbReference type="InterPro" id="IPR003593">
    <property type="entry name" value="AAA+_ATPase"/>
</dbReference>
<dbReference type="InterPro" id="IPR017871">
    <property type="entry name" value="ABC_transporter-like_CS"/>
</dbReference>
<sequence>MDTPILQAAGVHKRFGTLEVLRGIDLTVRRGEVVALIGASGSGKTTLLRCINLLEEYDHGQIFVDGELIGYREQDGRRTLLPERVIARQRAHIGMVFQSFNLFPHMTAEGNIVLGLMRVQGKSRREATDTARGWLDRVGLLDKVAAYPYQLSGGQQQRVAIARALAMEPKLMLFDEVTSALDPELVGEVLLVMQDLARTGMTMLVVSHEMLFVREVAHRVVFMDGGRLIEEGSPHELLMNPRSERLKSFLMRFQGVFR</sequence>
<keyword evidence="7" id="KW-0029">Amino-acid transport</keyword>
<dbReference type="Gene3D" id="3.40.50.300">
    <property type="entry name" value="P-loop containing nucleotide triphosphate hydrolases"/>
    <property type="match status" value="1"/>
</dbReference>
<accession>A0A537L768</accession>
<comment type="subcellular location">
    <subcellularLocation>
        <location evidence="1">Cell membrane</location>
        <topology evidence="1">Peripheral membrane protein</topology>
    </subcellularLocation>
</comment>
<keyword evidence="5" id="KW-0547">Nucleotide-binding</keyword>
<keyword evidence="8" id="KW-0472">Membrane</keyword>
<proteinExistence type="inferred from homology"/>
<name>A0A537L768_9BACT</name>
<dbReference type="GO" id="GO:0015424">
    <property type="term" value="F:ABC-type amino acid transporter activity"/>
    <property type="evidence" value="ECO:0007669"/>
    <property type="project" value="InterPro"/>
</dbReference>
<dbReference type="FunFam" id="3.40.50.300:FF:000020">
    <property type="entry name" value="Amino acid ABC transporter ATP-binding component"/>
    <property type="match status" value="1"/>
</dbReference>
<dbReference type="InterPro" id="IPR003439">
    <property type="entry name" value="ABC_transporter-like_ATP-bd"/>
</dbReference>
<dbReference type="SMART" id="SM00382">
    <property type="entry name" value="AAA"/>
    <property type="match status" value="1"/>
</dbReference>
<dbReference type="GO" id="GO:0016887">
    <property type="term" value="F:ATP hydrolysis activity"/>
    <property type="evidence" value="ECO:0007669"/>
    <property type="project" value="InterPro"/>
</dbReference>